<dbReference type="AlphaFoldDB" id="A0A4Z2H2C4"/>
<proteinExistence type="predicted"/>
<name>A0A4Z2H2C4_9TELE</name>
<organism evidence="1 2">
    <name type="scientific">Liparis tanakae</name>
    <name type="common">Tanaka's snailfish</name>
    <dbReference type="NCBI Taxonomy" id="230148"/>
    <lineage>
        <taxon>Eukaryota</taxon>
        <taxon>Metazoa</taxon>
        <taxon>Chordata</taxon>
        <taxon>Craniata</taxon>
        <taxon>Vertebrata</taxon>
        <taxon>Euteleostomi</taxon>
        <taxon>Actinopterygii</taxon>
        <taxon>Neopterygii</taxon>
        <taxon>Teleostei</taxon>
        <taxon>Neoteleostei</taxon>
        <taxon>Acanthomorphata</taxon>
        <taxon>Eupercaria</taxon>
        <taxon>Perciformes</taxon>
        <taxon>Cottioidei</taxon>
        <taxon>Cottales</taxon>
        <taxon>Liparidae</taxon>
        <taxon>Liparis</taxon>
    </lineage>
</organism>
<protein>
    <submittedName>
        <fullName evidence="1">Uncharacterized protein</fullName>
    </submittedName>
</protein>
<sequence>MVTSLFSPLKELHRNRWIGSKSTNPFDYKKMLKCEATRSNSSRDNSLGWKRKKHVASNCLATSGVTALGGNCAF</sequence>
<dbReference type="EMBL" id="SRLO01000352">
    <property type="protein sequence ID" value="TNN59610.1"/>
    <property type="molecule type" value="Genomic_DNA"/>
</dbReference>
<dbReference type="Proteomes" id="UP000314294">
    <property type="component" value="Unassembled WGS sequence"/>
</dbReference>
<comment type="caution">
    <text evidence="1">The sequence shown here is derived from an EMBL/GenBank/DDBJ whole genome shotgun (WGS) entry which is preliminary data.</text>
</comment>
<evidence type="ECO:0000313" key="1">
    <source>
        <dbReference type="EMBL" id="TNN59610.1"/>
    </source>
</evidence>
<reference evidence="1 2" key="1">
    <citation type="submission" date="2019-03" db="EMBL/GenBank/DDBJ databases">
        <title>First draft genome of Liparis tanakae, snailfish: a comprehensive survey of snailfish specific genes.</title>
        <authorList>
            <person name="Kim W."/>
            <person name="Song I."/>
            <person name="Jeong J.-H."/>
            <person name="Kim D."/>
            <person name="Kim S."/>
            <person name="Ryu S."/>
            <person name="Song J.Y."/>
            <person name="Lee S.K."/>
        </authorList>
    </citation>
    <scope>NUCLEOTIDE SEQUENCE [LARGE SCALE GENOMIC DNA]</scope>
    <source>
        <tissue evidence="1">Muscle</tissue>
    </source>
</reference>
<keyword evidence="2" id="KW-1185">Reference proteome</keyword>
<gene>
    <name evidence="1" type="ORF">EYF80_030182</name>
</gene>
<evidence type="ECO:0000313" key="2">
    <source>
        <dbReference type="Proteomes" id="UP000314294"/>
    </source>
</evidence>
<accession>A0A4Z2H2C4</accession>